<organism evidence="1 2">
    <name type="scientific">Aphis craccivora</name>
    <name type="common">Cowpea aphid</name>
    <dbReference type="NCBI Taxonomy" id="307492"/>
    <lineage>
        <taxon>Eukaryota</taxon>
        <taxon>Metazoa</taxon>
        <taxon>Ecdysozoa</taxon>
        <taxon>Arthropoda</taxon>
        <taxon>Hexapoda</taxon>
        <taxon>Insecta</taxon>
        <taxon>Pterygota</taxon>
        <taxon>Neoptera</taxon>
        <taxon>Paraneoptera</taxon>
        <taxon>Hemiptera</taxon>
        <taxon>Sternorrhyncha</taxon>
        <taxon>Aphidomorpha</taxon>
        <taxon>Aphidoidea</taxon>
        <taxon>Aphididae</taxon>
        <taxon>Aphidini</taxon>
        <taxon>Aphis</taxon>
        <taxon>Aphis</taxon>
    </lineage>
</organism>
<reference evidence="1 2" key="1">
    <citation type="submission" date="2019-08" db="EMBL/GenBank/DDBJ databases">
        <title>Whole genome of Aphis craccivora.</title>
        <authorList>
            <person name="Voronova N.V."/>
            <person name="Shulinski R.S."/>
            <person name="Bandarenka Y.V."/>
            <person name="Zhorov D.G."/>
            <person name="Warner D."/>
        </authorList>
    </citation>
    <scope>NUCLEOTIDE SEQUENCE [LARGE SCALE GENOMIC DNA]</scope>
    <source>
        <strain evidence="1">180601</strain>
        <tissue evidence="1">Whole Body</tissue>
    </source>
</reference>
<dbReference type="EMBL" id="VUJU01005791">
    <property type="protein sequence ID" value="KAF0750240.1"/>
    <property type="molecule type" value="Genomic_DNA"/>
</dbReference>
<comment type="caution">
    <text evidence="1">The sequence shown here is derived from an EMBL/GenBank/DDBJ whole genome shotgun (WGS) entry which is preliminary data.</text>
</comment>
<evidence type="ECO:0000313" key="2">
    <source>
        <dbReference type="Proteomes" id="UP000478052"/>
    </source>
</evidence>
<dbReference type="AlphaFoldDB" id="A0A6G0Y6K7"/>
<dbReference type="Proteomes" id="UP000478052">
    <property type="component" value="Unassembled WGS sequence"/>
</dbReference>
<sequence>MTRELIRIFLRNAIIILASTMKPGGSTSLIIVAEDDSRFAPGGDDAYYRNDPVKMSHQSIKNENGIYLDIPPLSSVKEEVHQYLDNGDGDQPFLIDNNINNTVQIME</sequence>
<gene>
    <name evidence="1" type="ORF">FWK35_00020438</name>
</gene>
<proteinExistence type="predicted"/>
<accession>A0A6G0Y6K7</accession>
<evidence type="ECO:0000313" key="1">
    <source>
        <dbReference type="EMBL" id="KAF0750240.1"/>
    </source>
</evidence>
<name>A0A6G0Y6K7_APHCR</name>
<protein>
    <submittedName>
        <fullName evidence="1">Zinc finger protein 1</fullName>
    </submittedName>
</protein>
<keyword evidence="2" id="KW-1185">Reference proteome</keyword>